<dbReference type="EMBL" id="AP018694">
    <property type="protein sequence ID" value="BBE17135.1"/>
    <property type="molecule type" value="Genomic_DNA"/>
</dbReference>
<dbReference type="PIRSF" id="PIRSF021505">
    <property type="entry name" value="O_gly_hdrol"/>
    <property type="match status" value="1"/>
</dbReference>
<dbReference type="Proteomes" id="UP001193389">
    <property type="component" value="Chromosome"/>
</dbReference>
<dbReference type="InterPro" id="IPR008928">
    <property type="entry name" value="6-hairpin_glycosidase_sf"/>
</dbReference>
<gene>
    <name evidence="2" type="ORF">AQPE_1284</name>
</gene>
<sequence>MKTTNCLKILVIFAGVFLFCTAYAAVPENKNLLRAQTTLQQIFSLYDADHDHLFNETYPYKADEKATYLAGEDQVKGKRVAYLWPTSGVFSGVNALLKTTGDKQYSKMLETNVLTGLQQYYDAARIPACYQSYIFSAGESDRFYDDNVWLALDFCESYMLTKNPDYLKKSIETWKFVISGWDDKLGGGIYWCEQKKESKNTCSNAPGSVLALKLYEATKDTAYLNWGVRIYNWTKSNLQDTTDYLYFDNKSLSGKIGRQKYTYNSGQMLQAAAMLYKLTGQKMYLEEAQQIAKSAINYFTENYTTAEGNQIRLFKNTGNWFNAILLRGYVDLYQMDKNKEFINVFEDNLDQLWNHTRDKNGLFSKDWKGEKDDEYKWLLDQASLVEMWATMAELE</sequence>
<name>A0A5K7S6N6_9BACT</name>
<dbReference type="InterPro" id="IPR014512">
    <property type="entry name" value="O_gly_hydro"/>
</dbReference>
<accession>A0A5K7S6N6</accession>
<evidence type="ECO:0000313" key="2">
    <source>
        <dbReference type="EMBL" id="BBE17135.1"/>
    </source>
</evidence>
<reference evidence="2" key="1">
    <citation type="journal article" date="2020" name="Int. J. Syst. Evol. Microbiol.">
        <title>Aquipluma nitroreducens gen. nov. sp. nov., a novel facultatively anaerobic bacterium isolated from a freshwater lake.</title>
        <authorList>
            <person name="Watanabe M."/>
            <person name="Kojima H."/>
            <person name="Fukui M."/>
        </authorList>
    </citation>
    <scope>NUCLEOTIDE SEQUENCE</scope>
    <source>
        <strain evidence="2">MeG22</strain>
    </source>
</reference>
<evidence type="ECO:0000313" key="3">
    <source>
        <dbReference type="Proteomes" id="UP001193389"/>
    </source>
</evidence>
<dbReference type="Pfam" id="PF03663">
    <property type="entry name" value="Glyco_hydro_76"/>
    <property type="match status" value="1"/>
</dbReference>
<dbReference type="InterPro" id="IPR053169">
    <property type="entry name" value="MUG_Protein"/>
</dbReference>
<organism evidence="2 3">
    <name type="scientific">Aquipluma nitroreducens</name>
    <dbReference type="NCBI Taxonomy" id="2010828"/>
    <lineage>
        <taxon>Bacteria</taxon>
        <taxon>Pseudomonadati</taxon>
        <taxon>Bacteroidota</taxon>
        <taxon>Bacteroidia</taxon>
        <taxon>Marinilabiliales</taxon>
        <taxon>Prolixibacteraceae</taxon>
        <taxon>Aquipluma</taxon>
    </lineage>
</organism>
<dbReference type="KEGG" id="anf:AQPE_1284"/>
<dbReference type="AlphaFoldDB" id="A0A5K7S6N6"/>
<proteinExistence type="predicted"/>
<dbReference type="Gene3D" id="1.50.10.20">
    <property type="match status" value="1"/>
</dbReference>
<dbReference type="RefSeq" id="WP_318350154.1">
    <property type="nucleotide sequence ID" value="NZ_AP018694.1"/>
</dbReference>
<dbReference type="InterPro" id="IPR005198">
    <property type="entry name" value="Glyco_hydro_76"/>
</dbReference>
<feature type="chain" id="PRO_5024427266" evidence="1">
    <location>
        <begin position="25"/>
        <end position="395"/>
    </location>
</feature>
<dbReference type="PANTHER" id="PTHR47791">
    <property type="entry name" value="MEIOTICALLY UP-REGULATED GENE 191 PROTEIN"/>
    <property type="match status" value="1"/>
</dbReference>
<evidence type="ECO:0000256" key="1">
    <source>
        <dbReference type="SAM" id="SignalP"/>
    </source>
</evidence>
<feature type="signal peptide" evidence="1">
    <location>
        <begin position="1"/>
        <end position="24"/>
    </location>
</feature>
<dbReference type="SUPFAM" id="SSF48208">
    <property type="entry name" value="Six-hairpin glycosidases"/>
    <property type="match status" value="1"/>
</dbReference>
<dbReference type="PANTHER" id="PTHR47791:SF4">
    <property type="entry name" value="(PUTATIVE SECRETED PROTEIN)-RELATED"/>
    <property type="match status" value="1"/>
</dbReference>
<keyword evidence="3" id="KW-1185">Reference proteome</keyword>
<keyword evidence="1" id="KW-0732">Signal</keyword>
<protein>
    <submittedName>
        <fullName evidence="2">Alpha-1,6-mannanase</fullName>
    </submittedName>
</protein>
<dbReference type="GO" id="GO:0005975">
    <property type="term" value="P:carbohydrate metabolic process"/>
    <property type="evidence" value="ECO:0007669"/>
    <property type="project" value="InterPro"/>
</dbReference>